<dbReference type="PANTHER" id="PTHR46534">
    <property type="entry name" value="IGGFC_BINDING DOMAIN-CONTAINING PROTEIN"/>
    <property type="match status" value="1"/>
</dbReference>
<sequence>MIALPKDVLGMEYVVPAAAHTFSSLQATSLIERQTSVEFEFPALSGYYNPVDGVWNRSKSLTVNLTQFFTYSLLSDIDLSGTLPPGAVRYGDPFMCLVPAVIQFDSVYTVSSIQVKSLFGEFDHFISILVHKNKTSGIQVNGQHLFAQTHNDSETQQTEGIQIIKHYNIPGIKYSHIVLSVTSGVYLLKHDNPTVTFGVVVYGLKSGESYGYPGGFRLTLTDSDCKTQQLQVNDNQNNDCDWLVDEELYDGEDNDGDGKIDEDVAANSEFPVLLSPKLLLPAEATKISFVQVTNIQAVINKEKSGGFPKTIVLVVGIAVVVVLLLLLLLAYRKKKTPNTEGVATQPALLQRRHTVPQPAALERRHTATRISIRGIWLGWEKK</sequence>
<organism evidence="2 3">
    <name type="scientific">Bugula neritina</name>
    <name type="common">Brown bryozoan</name>
    <name type="synonym">Sertularia neritina</name>
    <dbReference type="NCBI Taxonomy" id="10212"/>
    <lineage>
        <taxon>Eukaryota</taxon>
        <taxon>Metazoa</taxon>
        <taxon>Spiralia</taxon>
        <taxon>Lophotrochozoa</taxon>
        <taxon>Bryozoa</taxon>
        <taxon>Gymnolaemata</taxon>
        <taxon>Cheilostomatida</taxon>
        <taxon>Flustrina</taxon>
        <taxon>Buguloidea</taxon>
        <taxon>Bugulidae</taxon>
        <taxon>Bugula</taxon>
    </lineage>
</organism>
<comment type="caution">
    <text evidence="2">The sequence shown here is derived from an EMBL/GenBank/DDBJ whole genome shotgun (WGS) entry which is preliminary data.</text>
</comment>
<feature type="transmembrane region" description="Helical" evidence="1">
    <location>
        <begin position="311"/>
        <end position="331"/>
    </location>
</feature>
<keyword evidence="1" id="KW-1133">Transmembrane helix</keyword>
<gene>
    <name evidence="2" type="ORF">EB796_002230</name>
</gene>
<keyword evidence="1" id="KW-0812">Transmembrane</keyword>
<dbReference type="PANTHER" id="PTHR46534:SF1">
    <property type="entry name" value="IGGFC-BINDING PROTEIN N-TERMINAL DOMAIN-CONTAINING PROTEIN"/>
    <property type="match status" value="1"/>
</dbReference>
<evidence type="ECO:0008006" key="4">
    <source>
        <dbReference type="Google" id="ProtNLM"/>
    </source>
</evidence>
<keyword evidence="1" id="KW-0472">Membrane</keyword>
<evidence type="ECO:0000256" key="1">
    <source>
        <dbReference type="SAM" id="Phobius"/>
    </source>
</evidence>
<protein>
    <recommendedName>
        <fullName evidence="4">IgGFc-binding protein N-terminal domain-containing protein</fullName>
    </recommendedName>
</protein>
<proteinExistence type="predicted"/>
<name>A0A7J7KMS4_BUGNE</name>
<evidence type="ECO:0000313" key="2">
    <source>
        <dbReference type="EMBL" id="KAF6039465.1"/>
    </source>
</evidence>
<dbReference type="AlphaFoldDB" id="A0A7J7KMS4"/>
<dbReference type="Proteomes" id="UP000593567">
    <property type="component" value="Unassembled WGS sequence"/>
</dbReference>
<dbReference type="EMBL" id="VXIV02000257">
    <property type="protein sequence ID" value="KAF6039465.1"/>
    <property type="molecule type" value="Genomic_DNA"/>
</dbReference>
<reference evidence="2" key="1">
    <citation type="submission" date="2020-06" db="EMBL/GenBank/DDBJ databases">
        <title>Draft genome of Bugula neritina, a colonial animal packing powerful symbionts and potential medicines.</title>
        <authorList>
            <person name="Rayko M."/>
        </authorList>
    </citation>
    <scope>NUCLEOTIDE SEQUENCE [LARGE SCALE GENOMIC DNA]</scope>
    <source>
        <strain evidence="2">Kwan_BN1</strain>
    </source>
</reference>
<evidence type="ECO:0000313" key="3">
    <source>
        <dbReference type="Proteomes" id="UP000593567"/>
    </source>
</evidence>
<keyword evidence="3" id="KW-1185">Reference proteome</keyword>
<accession>A0A7J7KMS4</accession>